<dbReference type="CDD" id="cd17369">
    <property type="entry name" value="MFS_ShiA_like"/>
    <property type="match status" value="1"/>
</dbReference>
<feature type="transmembrane region" description="Helical" evidence="7">
    <location>
        <begin position="268"/>
        <end position="285"/>
    </location>
</feature>
<feature type="domain" description="Major facilitator superfamily (MFS) profile" evidence="8">
    <location>
        <begin position="25"/>
        <end position="438"/>
    </location>
</feature>
<feature type="transmembrane region" description="Helical" evidence="7">
    <location>
        <begin position="40"/>
        <end position="59"/>
    </location>
</feature>
<evidence type="ECO:0000313" key="9">
    <source>
        <dbReference type="EMBL" id="OYO14676.1"/>
    </source>
</evidence>
<keyword evidence="5 7" id="KW-1133">Transmembrane helix</keyword>
<dbReference type="Pfam" id="PF07690">
    <property type="entry name" value="MFS_1"/>
    <property type="match status" value="1"/>
</dbReference>
<dbReference type="OrthoDB" id="9066401at2"/>
<feature type="transmembrane region" description="Helical" evidence="7">
    <location>
        <begin position="343"/>
        <end position="362"/>
    </location>
</feature>
<dbReference type="PROSITE" id="PS50850">
    <property type="entry name" value="MFS"/>
    <property type="match status" value="1"/>
</dbReference>
<gene>
    <name evidence="9" type="ORF">CGZ94_08895</name>
</gene>
<feature type="transmembrane region" description="Helical" evidence="7">
    <location>
        <begin position="411"/>
        <end position="433"/>
    </location>
</feature>
<feature type="transmembrane region" description="Helical" evidence="7">
    <location>
        <begin position="200"/>
        <end position="219"/>
    </location>
</feature>
<feature type="transmembrane region" description="Helical" evidence="7">
    <location>
        <begin position="166"/>
        <end position="188"/>
    </location>
</feature>
<name>A0A255GJG0_9ACTN</name>
<evidence type="ECO:0000313" key="10">
    <source>
        <dbReference type="Proteomes" id="UP000215896"/>
    </source>
</evidence>
<keyword evidence="10" id="KW-1185">Reference proteome</keyword>
<evidence type="ECO:0000256" key="2">
    <source>
        <dbReference type="ARBA" id="ARBA00022448"/>
    </source>
</evidence>
<comment type="caution">
    <text evidence="9">The sequence shown here is derived from an EMBL/GenBank/DDBJ whole genome shotgun (WGS) entry which is preliminary data.</text>
</comment>
<dbReference type="GO" id="GO:0022857">
    <property type="term" value="F:transmembrane transporter activity"/>
    <property type="evidence" value="ECO:0007669"/>
    <property type="project" value="InterPro"/>
</dbReference>
<proteinExistence type="predicted"/>
<feature type="transmembrane region" description="Helical" evidence="7">
    <location>
        <begin position="65"/>
        <end position="86"/>
    </location>
</feature>
<feature type="transmembrane region" description="Helical" evidence="7">
    <location>
        <begin position="291"/>
        <end position="311"/>
    </location>
</feature>
<evidence type="ECO:0000256" key="5">
    <source>
        <dbReference type="ARBA" id="ARBA00022989"/>
    </source>
</evidence>
<keyword evidence="4 7" id="KW-0812">Transmembrane</keyword>
<reference evidence="9 10" key="1">
    <citation type="submission" date="2017-07" db="EMBL/GenBank/DDBJ databases">
        <title>Draft whole genome sequences of clinical Proprionibacteriaceae strains.</title>
        <authorList>
            <person name="Bernier A.-M."/>
            <person name="Bernard K."/>
            <person name="Domingo M.-C."/>
        </authorList>
    </citation>
    <scope>NUCLEOTIDE SEQUENCE [LARGE SCALE GENOMIC DNA]</scope>
    <source>
        <strain evidence="9 10">NML 030167</strain>
    </source>
</reference>
<keyword evidence="6 7" id="KW-0472">Membrane</keyword>
<evidence type="ECO:0000256" key="4">
    <source>
        <dbReference type="ARBA" id="ARBA00022692"/>
    </source>
</evidence>
<dbReference type="InterPro" id="IPR011701">
    <property type="entry name" value="MFS"/>
</dbReference>
<sequence>MSNDASTAAGRSMTDEEYAHNLRRATLASSIGSALEYYDFALYGLAAALIFGKLFFPALGTNAALIASFATLGVGFVARPIGGLIFGSLGDKIGRKWVLMVTIALMGGASTLIGLLPTADQLGSAGWIAPVLLVILRLAQGLGAGAEQAGSTVLMSEYAPRKQRGFFAALPFIGIQAGTLLAAGVFWLVTQAPNDVIEGWLWRVPFLISIVLIAVAVWIRARLKETPTYIELEKHEQVADHPIRELLQTSKRNVLIGIGLRMAENGGSYIYSNLAVSFMVLMGVNKSWGPVAVACASAIGIFTVPLTGWISDRVGRKPVYRAGAIILLLLAFPGWYLLSKGNAGLAVLIIALSIGFGVNSMLGPQCAHLPELFGARHRYIGVAVSREFSAILAGGLGPFIGAWLLATTNNAWWPVATYVAALCVITLISTFITPETVHRDVTRNEDAFPGEDRFAGLDTQR</sequence>
<keyword evidence="2" id="KW-0813">Transport</keyword>
<dbReference type="InterPro" id="IPR005829">
    <property type="entry name" value="Sugar_transporter_CS"/>
</dbReference>
<dbReference type="PANTHER" id="PTHR43045:SF4">
    <property type="entry name" value="TRANSPORTER YDFJ-RELATED"/>
    <property type="match status" value="1"/>
</dbReference>
<evidence type="ECO:0000259" key="8">
    <source>
        <dbReference type="PROSITE" id="PS50850"/>
    </source>
</evidence>
<organism evidence="9 10">
    <name type="scientific">Enemella evansiae</name>
    <dbReference type="NCBI Taxonomy" id="2016499"/>
    <lineage>
        <taxon>Bacteria</taxon>
        <taxon>Bacillati</taxon>
        <taxon>Actinomycetota</taxon>
        <taxon>Actinomycetes</taxon>
        <taxon>Propionibacteriales</taxon>
        <taxon>Propionibacteriaceae</taxon>
        <taxon>Enemella</taxon>
    </lineage>
</organism>
<feature type="transmembrane region" description="Helical" evidence="7">
    <location>
        <begin position="318"/>
        <end position="337"/>
    </location>
</feature>
<dbReference type="PANTHER" id="PTHR43045">
    <property type="entry name" value="SHIKIMATE TRANSPORTER"/>
    <property type="match status" value="1"/>
</dbReference>
<keyword evidence="3" id="KW-1003">Cell membrane</keyword>
<dbReference type="Gene3D" id="1.20.1250.20">
    <property type="entry name" value="MFS general substrate transporter like domains"/>
    <property type="match status" value="2"/>
</dbReference>
<feature type="transmembrane region" description="Helical" evidence="7">
    <location>
        <begin position="125"/>
        <end position="145"/>
    </location>
</feature>
<dbReference type="InterPro" id="IPR036259">
    <property type="entry name" value="MFS_trans_sf"/>
</dbReference>
<evidence type="ECO:0000256" key="1">
    <source>
        <dbReference type="ARBA" id="ARBA00004651"/>
    </source>
</evidence>
<dbReference type="RefSeq" id="WP_094405382.1">
    <property type="nucleotide sequence ID" value="NZ_NMVO01000012.1"/>
</dbReference>
<dbReference type="SUPFAM" id="SSF103473">
    <property type="entry name" value="MFS general substrate transporter"/>
    <property type="match status" value="1"/>
</dbReference>
<dbReference type="GO" id="GO:0005886">
    <property type="term" value="C:plasma membrane"/>
    <property type="evidence" value="ECO:0007669"/>
    <property type="project" value="UniProtKB-SubCell"/>
</dbReference>
<evidence type="ECO:0000256" key="7">
    <source>
        <dbReference type="SAM" id="Phobius"/>
    </source>
</evidence>
<dbReference type="EMBL" id="NMVO01000012">
    <property type="protein sequence ID" value="OYO14676.1"/>
    <property type="molecule type" value="Genomic_DNA"/>
</dbReference>
<protein>
    <submittedName>
        <fullName evidence="9">MFS transporter</fullName>
    </submittedName>
</protein>
<comment type="subcellular location">
    <subcellularLocation>
        <location evidence="1">Cell membrane</location>
        <topology evidence="1">Multi-pass membrane protein</topology>
    </subcellularLocation>
</comment>
<evidence type="ECO:0000256" key="6">
    <source>
        <dbReference type="ARBA" id="ARBA00023136"/>
    </source>
</evidence>
<feature type="transmembrane region" description="Helical" evidence="7">
    <location>
        <begin position="98"/>
        <end position="119"/>
    </location>
</feature>
<dbReference type="AlphaFoldDB" id="A0A255GJG0"/>
<evidence type="ECO:0000256" key="3">
    <source>
        <dbReference type="ARBA" id="ARBA00022475"/>
    </source>
</evidence>
<accession>A0A255GJG0</accession>
<dbReference type="PROSITE" id="PS00216">
    <property type="entry name" value="SUGAR_TRANSPORT_1"/>
    <property type="match status" value="1"/>
</dbReference>
<dbReference type="InterPro" id="IPR020846">
    <property type="entry name" value="MFS_dom"/>
</dbReference>
<dbReference type="Proteomes" id="UP000215896">
    <property type="component" value="Unassembled WGS sequence"/>
</dbReference>
<feature type="transmembrane region" description="Helical" evidence="7">
    <location>
        <begin position="383"/>
        <end position="405"/>
    </location>
</feature>